<dbReference type="AlphaFoldDB" id="A0A914W0U7"/>
<dbReference type="WBParaSite" id="PSAMB.scaffold2989size20180.g19926.t1">
    <property type="protein sequence ID" value="PSAMB.scaffold2989size20180.g19926.t1"/>
    <property type="gene ID" value="PSAMB.scaffold2989size20180.g19926"/>
</dbReference>
<reference evidence="3" key="1">
    <citation type="submission" date="2022-11" db="UniProtKB">
        <authorList>
            <consortium name="WormBaseParasite"/>
        </authorList>
    </citation>
    <scope>IDENTIFICATION</scope>
</reference>
<evidence type="ECO:0000313" key="2">
    <source>
        <dbReference type="Proteomes" id="UP000887566"/>
    </source>
</evidence>
<accession>A0A914W0U7</accession>
<keyword evidence="2" id="KW-1185">Reference proteome</keyword>
<proteinExistence type="predicted"/>
<dbReference type="Proteomes" id="UP000887566">
    <property type="component" value="Unplaced"/>
</dbReference>
<feature type="region of interest" description="Disordered" evidence="1">
    <location>
        <begin position="192"/>
        <end position="222"/>
    </location>
</feature>
<feature type="region of interest" description="Disordered" evidence="1">
    <location>
        <begin position="1"/>
        <end position="39"/>
    </location>
</feature>
<feature type="compositionally biased region" description="Basic and acidic residues" evidence="1">
    <location>
        <begin position="66"/>
        <end position="76"/>
    </location>
</feature>
<feature type="compositionally biased region" description="Basic residues" evidence="1">
    <location>
        <begin position="1"/>
        <end position="11"/>
    </location>
</feature>
<sequence>MDGGQKQRRLNRIVANEPKNVPDRKIEPSARRSRRAPVVALNRPAIVVVVVVGDGDGGGRAAGVRASERGGADRAPARAGPRAAGHTTRPRKSGDKKPAGADGGTRASRALSAPSACAKRHCQTFGCALNRSARATGPTTARAEAILRLGGIVAAVAVAVVDRSRRFYFFSFGGGTNLSAHRANLWNRAARRRALSSSSSPSPPPFRRDDTRNRKSPAGSGD</sequence>
<name>A0A914W0U7_9BILA</name>
<feature type="region of interest" description="Disordered" evidence="1">
    <location>
        <begin position="58"/>
        <end position="107"/>
    </location>
</feature>
<organism evidence="2 3">
    <name type="scientific">Plectus sambesii</name>
    <dbReference type="NCBI Taxonomy" id="2011161"/>
    <lineage>
        <taxon>Eukaryota</taxon>
        <taxon>Metazoa</taxon>
        <taxon>Ecdysozoa</taxon>
        <taxon>Nematoda</taxon>
        <taxon>Chromadorea</taxon>
        <taxon>Plectida</taxon>
        <taxon>Plectina</taxon>
        <taxon>Plectoidea</taxon>
        <taxon>Plectidae</taxon>
        <taxon>Plectus</taxon>
    </lineage>
</organism>
<evidence type="ECO:0000313" key="3">
    <source>
        <dbReference type="WBParaSite" id="PSAMB.scaffold2989size20180.g19926.t1"/>
    </source>
</evidence>
<feature type="compositionally biased region" description="Basic and acidic residues" evidence="1">
    <location>
        <begin position="20"/>
        <end position="30"/>
    </location>
</feature>
<protein>
    <submittedName>
        <fullName evidence="3">Uncharacterized protein</fullName>
    </submittedName>
</protein>
<evidence type="ECO:0000256" key="1">
    <source>
        <dbReference type="SAM" id="MobiDB-lite"/>
    </source>
</evidence>